<organism evidence="1 2">
    <name type="scientific">Somion occarium</name>
    <dbReference type="NCBI Taxonomy" id="3059160"/>
    <lineage>
        <taxon>Eukaryota</taxon>
        <taxon>Fungi</taxon>
        <taxon>Dikarya</taxon>
        <taxon>Basidiomycota</taxon>
        <taxon>Agaricomycotina</taxon>
        <taxon>Agaricomycetes</taxon>
        <taxon>Polyporales</taxon>
        <taxon>Cerrenaceae</taxon>
        <taxon>Somion</taxon>
    </lineage>
</organism>
<proteinExistence type="predicted"/>
<evidence type="ECO:0000313" key="2">
    <source>
        <dbReference type="Proteomes" id="UP001497453"/>
    </source>
</evidence>
<dbReference type="Proteomes" id="UP001497453">
    <property type="component" value="Chromosome 3"/>
</dbReference>
<keyword evidence="2" id="KW-1185">Reference proteome</keyword>
<evidence type="ECO:0000313" key="1">
    <source>
        <dbReference type="EMBL" id="CAL1703834.1"/>
    </source>
</evidence>
<sequence>MYVMWCTLMTAPLMGEFVDTPKYSGKVGHHLCHIPIKIQRLLFAGGNKDFLPKAVAAFSKTSA</sequence>
<dbReference type="EMBL" id="OZ037946">
    <property type="protein sequence ID" value="CAL1703834.1"/>
    <property type="molecule type" value="Genomic_DNA"/>
</dbReference>
<name>A0ABP1D9J2_9APHY</name>
<reference evidence="2" key="1">
    <citation type="submission" date="2024-04" db="EMBL/GenBank/DDBJ databases">
        <authorList>
            <person name="Shaw F."/>
            <person name="Minotto A."/>
        </authorList>
    </citation>
    <scope>NUCLEOTIDE SEQUENCE [LARGE SCALE GENOMIC DNA]</scope>
</reference>
<protein>
    <submittedName>
        <fullName evidence="1">Uncharacterized protein</fullName>
    </submittedName>
</protein>
<accession>A0ABP1D9J2</accession>
<gene>
    <name evidence="1" type="ORF">GFSPODELE1_LOCUS4739</name>
</gene>